<accession>A0A9P5N1H5</accession>
<organism evidence="2 3">
    <name type="scientific">Russula ochroleuca</name>
    <dbReference type="NCBI Taxonomy" id="152965"/>
    <lineage>
        <taxon>Eukaryota</taxon>
        <taxon>Fungi</taxon>
        <taxon>Dikarya</taxon>
        <taxon>Basidiomycota</taxon>
        <taxon>Agaricomycotina</taxon>
        <taxon>Agaricomycetes</taxon>
        <taxon>Russulales</taxon>
        <taxon>Russulaceae</taxon>
        <taxon>Russula</taxon>
    </lineage>
</organism>
<reference evidence="2" key="1">
    <citation type="submission" date="2019-10" db="EMBL/GenBank/DDBJ databases">
        <authorList>
            <consortium name="DOE Joint Genome Institute"/>
            <person name="Kuo A."/>
            <person name="Miyauchi S."/>
            <person name="Kiss E."/>
            <person name="Drula E."/>
            <person name="Kohler A."/>
            <person name="Sanchez-Garcia M."/>
            <person name="Andreopoulos B."/>
            <person name="Barry K.W."/>
            <person name="Bonito G."/>
            <person name="Buee M."/>
            <person name="Carver A."/>
            <person name="Chen C."/>
            <person name="Cichocki N."/>
            <person name="Clum A."/>
            <person name="Culley D."/>
            <person name="Crous P.W."/>
            <person name="Fauchery L."/>
            <person name="Girlanda M."/>
            <person name="Hayes R."/>
            <person name="Keri Z."/>
            <person name="LaButti K."/>
            <person name="Lipzen A."/>
            <person name="Lombard V."/>
            <person name="Magnuson J."/>
            <person name="Maillard F."/>
            <person name="Morin E."/>
            <person name="Murat C."/>
            <person name="Nolan M."/>
            <person name="Ohm R."/>
            <person name="Pangilinan J."/>
            <person name="Pereira M."/>
            <person name="Perotto S."/>
            <person name="Peter M."/>
            <person name="Riley R."/>
            <person name="Sitrit Y."/>
            <person name="Stielow B."/>
            <person name="Szollosi G."/>
            <person name="Zifcakova L."/>
            <person name="Stursova M."/>
            <person name="Spatafora J.W."/>
            <person name="Tedersoo L."/>
            <person name="Vaario L.-M."/>
            <person name="Yamada A."/>
            <person name="Yan M."/>
            <person name="Wang P."/>
            <person name="Xu J."/>
            <person name="Bruns T."/>
            <person name="Baldrian P."/>
            <person name="Vilgalys R."/>
            <person name="Henrissat B."/>
            <person name="Grigoriev I.V."/>
            <person name="Hibbett D."/>
            <person name="Nagy L.G."/>
            <person name="Martin F.M."/>
        </authorList>
    </citation>
    <scope>NUCLEOTIDE SEQUENCE</scope>
    <source>
        <strain evidence="2">Prilba</strain>
    </source>
</reference>
<proteinExistence type="predicted"/>
<protein>
    <submittedName>
        <fullName evidence="2">Uncharacterized protein</fullName>
    </submittedName>
</protein>
<evidence type="ECO:0000313" key="3">
    <source>
        <dbReference type="Proteomes" id="UP000759537"/>
    </source>
</evidence>
<feature type="region of interest" description="Disordered" evidence="1">
    <location>
        <begin position="146"/>
        <end position="165"/>
    </location>
</feature>
<dbReference type="Proteomes" id="UP000759537">
    <property type="component" value="Unassembled WGS sequence"/>
</dbReference>
<comment type="caution">
    <text evidence="2">The sequence shown here is derived from an EMBL/GenBank/DDBJ whole genome shotgun (WGS) entry which is preliminary data.</text>
</comment>
<sequence>MHPLDGNLEVYFCFGSRHYSLSYSWDQGLSLYSVSLNRVTDAAEMHTTIHSNPDTSLANPLRASRLLPIKVFFPTEGLGATIPGSKIDSLQVLAPFIHLVHADPYGPVPNLPNFRRRTNTQALCDHPHHQRQDHCCLPLIARPLPRPSPTPAWRPRGSPPQEKNLRSGLELALVASVSNPRGDLMAPLPLVRHAE</sequence>
<dbReference type="AlphaFoldDB" id="A0A9P5N1H5"/>
<name>A0A9P5N1H5_9AGAM</name>
<evidence type="ECO:0000256" key="1">
    <source>
        <dbReference type="SAM" id="MobiDB-lite"/>
    </source>
</evidence>
<gene>
    <name evidence="2" type="ORF">DFH94DRAFT_725646</name>
</gene>
<keyword evidence="3" id="KW-1185">Reference proteome</keyword>
<dbReference type="EMBL" id="WHVB01000004">
    <property type="protein sequence ID" value="KAF8483962.1"/>
    <property type="molecule type" value="Genomic_DNA"/>
</dbReference>
<reference evidence="2" key="2">
    <citation type="journal article" date="2020" name="Nat. Commun.">
        <title>Large-scale genome sequencing of mycorrhizal fungi provides insights into the early evolution of symbiotic traits.</title>
        <authorList>
            <person name="Miyauchi S."/>
            <person name="Kiss E."/>
            <person name="Kuo A."/>
            <person name="Drula E."/>
            <person name="Kohler A."/>
            <person name="Sanchez-Garcia M."/>
            <person name="Morin E."/>
            <person name="Andreopoulos B."/>
            <person name="Barry K.W."/>
            <person name="Bonito G."/>
            <person name="Buee M."/>
            <person name="Carver A."/>
            <person name="Chen C."/>
            <person name="Cichocki N."/>
            <person name="Clum A."/>
            <person name="Culley D."/>
            <person name="Crous P.W."/>
            <person name="Fauchery L."/>
            <person name="Girlanda M."/>
            <person name="Hayes R.D."/>
            <person name="Keri Z."/>
            <person name="LaButti K."/>
            <person name="Lipzen A."/>
            <person name="Lombard V."/>
            <person name="Magnuson J."/>
            <person name="Maillard F."/>
            <person name="Murat C."/>
            <person name="Nolan M."/>
            <person name="Ohm R.A."/>
            <person name="Pangilinan J."/>
            <person name="Pereira M.F."/>
            <person name="Perotto S."/>
            <person name="Peter M."/>
            <person name="Pfister S."/>
            <person name="Riley R."/>
            <person name="Sitrit Y."/>
            <person name="Stielow J.B."/>
            <person name="Szollosi G."/>
            <person name="Zifcakova L."/>
            <person name="Stursova M."/>
            <person name="Spatafora J.W."/>
            <person name="Tedersoo L."/>
            <person name="Vaario L.M."/>
            <person name="Yamada A."/>
            <person name="Yan M."/>
            <person name="Wang P."/>
            <person name="Xu J."/>
            <person name="Bruns T."/>
            <person name="Baldrian P."/>
            <person name="Vilgalys R."/>
            <person name="Dunand C."/>
            <person name="Henrissat B."/>
            <person name="Grigoriev I.V."/>
            <person name="Hibbett D."/>
            <person name="Nagy L.G."/>
            <person name="Martin F.M."/>
        </authorList>
    </citation>
    <scope>NUCLEOTIDE SEQUENCE</scope>
    <source>
        <strain evidence="2">Prilba</strain>
    </source>
</reference>
<evidence type="ECO:0000313" key="2">
    <source>
        <dbReference type="EMBL" id="KAF8483962.1"/>
    </source>
</evidence>